<evidence type="ECO:0000256" key="2">
    <source>
        <dbReference type="ARBA" id="ARBA00022475"/>
    </source>
</evidence>
<gene>
    <name evidence="7" type="ORF">FPL22_14895</name>
</gene>
<dbReference type="PANTHER" id="PTHR33529:SF6">
    <property type="entry name" value="YJGP_YJGQ FAMILY PERMEASE"/>
    <property type="match status" value="1"/>
</dbReference>
<proteinExistence type="predicted"/>
<dbReference type="AlphaFoldDB" id="A0A556QL53"/>
<feature type="transmembrane region" description="Helical" evidence="6">
    <location>
        <begin position="12"/>
        <end position="33"/>
    </location>
</feature>
<evidence type="ECO:0000313" key="8">
    <source>
        <dbReference type="Proteomes" id="UP000315648"/>
    </source>
</evidence>
<evidence type="ECO:0000256" key="5">
    <source>
        <dbReference type="ARBA" id="ARBA00023136"/>
    </source>
</evidence>
<keyword evidence="4 6" id="KW-1133">Transmembrane helix</keyword>
<organism evidence="7 8">
    <name type="scientific">Rariglobus hedericola</name>
    <dbReference type="NCBI Taxonomy" id="2597822"/>
    <lineage>
        <taxon>Bacteria</taxon>
        <taxon>Pseudomonadati</taxon>
        <taxon>Verrucomicrobiota</taxon>
        <taxon>Opitutia</taxon>
        <taxon>Opitutales</taxon>
        <taxon>Opitutaceae</taxon>
        <taxon>Rariglobus</taxon>
    </lineage>
</organism>
<dbReference type="EMBL" id="VMBG01000002">
    <property type="protein sequence ID" value="TSJ77376.1"/>
    <property type="molecule type" value="Genomic_DNA"/>
</dbReference>
<dbReference type="GO" id="GO:0015920">
    <property type="term" value="P:lipopolysaccharide transport"/>
    <property type="evidence" value="ECO:0007669"/>
    <property type="project" value="TreeGrafter"/>
</dbReference>
<feature type="transmembrane region" description="Helical" evidence="6">
    <location>
        <begin position="293"/>
        <end position="311"/>
    </location>
</feature>
<evidence type="ECO:0000313" key="7">
    <source>
        <dbReference type="EMBL" id="TSJ77376.1"/>
    </source>
</evidence>
<feature type="transmembrane region" description="Helical" evidence="6">
    <location>
        <begin position="102"/>
        <end position="126"/>
    </location>
</feature>
<dbReference type="RefSeq" id="WP_144353779.1">
    <property type="nucleotide sequence ID" value="NZ_CBCRVV010000008.1"/>
</dbReference>
<sequence>MNLIDRYLLREWLKMLGLVLGATLGLLLMQALYDDFRDLLANGAQFNDLAIYYMIKLPSYLSVVLPLALLVSLLYTLGLMHRNHEITALRAAGVGIFKITRSIWLAGVVLCGVTWYINATVIPWSVEESRVIRSNLAFRNQAQSLSVDRVGVKPSVAFDNRHDGRMWFFNRYSQFTHRGYGVTVVELDVHRREKSRLLASEAWLDAKRGGWVFRDGREITINPDGGEVEATTQFGEKVRKDFHEDPALMLIFDARPQDLSFTELRAIIEYFSLDDNPKLTAYQVRYYNVLAETLGPLIIIALAIPFAVSGVRVNPVVGVSKSLGLFVVYFILLKTCGTLGGREVIPPLWAALFPSLAMLGAGLVFLVRVR</sequence>
<keyword evidence="8" id="KW-1185">Reference proteome</keyword>
<evidence type="ECO:0000256" key="1">
    <source>
        <dbReference type="ARBA" id="ARBA00004651"/>
    </source>
</evidence>
<dbReference type="Proteomes" id="UP000315648">
    <property type="component" value="Unassembled WGS sequence"/>
</dbReference>
<keyword evidence="2" id="KW-1003">Cell membrane</keyword>
<keyword evidence="3 6" id="KW-0812">Transmembrane</keyword>
<dbReference type="InterPro" id="IPR005495">
    <property type="entry name" value="LptG/LptF_permease"/>
</dbReference>
<reference evidence="7 8" key="1">
    <citation type="submission" date="2019-07" db="EMBL/GenBank/DDBJ databases">
        <title>Description of 53C-WASEF.</title>
        <authorList>
            <person name="Pitt A."/>
            <person name="Hahn M.W."/>
        </authorList>
    </citation>
    <scope>NUCLEOTIDE SEQUENCE [LARGE SCALE GENOMIC DNA]</scope>
    <source>
        <strain evidence="7 8">53C-WASEF</strain>
    </source>
</reference>
<dbReference type="PANTHER" id="PTHR33529">
    <property type="entry name" value="SLR0882 PROTEIN-RELATED"/>
    <property type="match status" value="1"/>
</dbReference>
<feature type="transmembrane region" description="Helical" evidence="6">
    <location>
        <begin position="60"/>
        <end position="81"/>
    </location>
</feature>
<evidence type="ECO:0000256" key="3">
    <source>
        <dbReference type="ARBA" id="ARBA00022692"/>
    </source>
</evidence>
<protein>
    <submittedName>
        <fullName evidence="7">YjgP/YjgQ family permease</fullName>
    </submittedName>
</protein>
<keyword evidence="5 6" id="KW-0472">Membrane</keyword>
<feature type="transmembrane region" description="Helical" evidence="6">
    <location>
        <begin position="347"/>
        <end position="367"/>
    </location>
</feature>
<evidence type="ECO:0000256" key="4">
    <source>
        <dbReference type="ARBA" id="ARBA00022989"/>
    </source>
</evidence>
<dbReference type="Pfam" id="PF03739">
    <property type="entry name" value="LptF_LptG"/>
    <property type="match status" value="1"/>
</dbReference>
<comment type="subcellular location">
    <subcellularLocation>
        <location evidence="1">Cell membrane</location>
        <topology evidence="1">Multi-pass membrane protein</topology>
    </subcellularLocation>
</comment>
<comment type="caution">
    <text evidence="7">The sequence shown here is derived from an EMBL/GenBank/DDBJ whole genome shotgun (WGS) entry which is preliminary data.</text>
</comment>
<accession>A0A556QL53</accession>
<dbReference type="OrthoDB" id="185464at2"/>
<name>A0A556QL53_9BACT</name>
<evidence type="ECO:0000256" key="6">
    <source>
        <dbReference type="SAM" id="Phobius"/>
    </source>
</evidence>
<dbReference type="GO" id="GO:0043190">
    <property type="term" value="C:ATP-binding cassette (ABC) transporter complex"/>
    <property type="evidence" value="ECO:0007669"/>
    <property type="project" value="TreeGrafter"/>
</dbReference>